<dbReference type="OrthoDB" id="9801609at2"/>
<evidence type="ECO:0000259" key="3">
    <source>
        <dbReference type="Pfam" id="PF00534"/>
    </source>
</evidence>
<dbReference type="Gene3D" id="3.40.50.2000">
    <property type="entry name" value="Glycogen Phosphorylase B"/>
    <property type="match status" value="2"/>
</dbReference>
<proteinExistence type="predicted"/>
<feature type="domain" description="Glycosyltransferase subfamily 4-like N-terminal" evidence="4">
    <location>
        <begin position="17"/>
        <end position="181"/>
    </location>
</feature>
<evidence type="ECO:0000256" key="2">
    <source>
        <dbReference type="ARBA" id="ARBA00022679"/>
    </source>
</evidence>
<accession>A0A9E5MEL1</accession>
<dbReference type="RefSeq" id="WP_152582341.1">
    <property type="nucleotide sequence ID" value="NZ_VIKT02000006.1"/>
</dbReference>
<dbReference type="InterPro" id="IPR028098">
    <property type="entry name" value="Glyco_trans_4-like_N"/>
</dbReference>
<evidence type="ECO:0000256" key="1">
    <source>
        <dbReference type="ARBA" id="ARBA00022676"/>
    </source>
</evidence>
<reference evidence="5 6" key="2">
    <citation type="submission" date="2020-03" db="EMBL/GenBank/DDBJ databases">
        <title>Chryseoglobus sp. isolated from a deep-sea seamount.</title>
        <authorList>
            <person name="Zhang D.-C."/>
        </authorList>
    </citation>
    <scope>NUCLEOTIDE SEQUENCE [LARGE SCALE GENOMIC DNA]</scope>
    <source>
        <strain evidence="5 6">KN1116</strain>
    </source>
</reference>
<evidence type="ECO:0000313" key="6">
    <source>
        <dbReference type="Proteomes" id="UP000818266"/>
    </source>
</evidence>
<keyword evidence="6" id="KW-1185">Reference proteome</keyword>
<comment type="caution">
    <text evidence="5">The sequence shown here is derived from an EMBL/GenBank/DDBJ whole genome shotgun (WGS) entry which is preliminary data.</text>
</comment>
<organism evidence="5 6">
    <name type="scientific">Microcella pacifica</name>
    <dbReference type="NCBI Taxonomy" id="2591847"/>
    <lineage>
        <taxon>Bacteria</taxon>
        <taxon>Bacillati</taxon>
        <taxon>Actinomycetota</taxon>
        <taxon>Actinomycetes</taxon>
        <taxon>Micrococcales</taxon>
        <taxon>Microbacteriaceae</taxon>
        <taxon>Microcella</taxon>
    </lineage>
</organism>
<protein>
    <submittedName>
        <fullName evidence="5">Glycosyltransferase family 4 protein</fullName>
    </submittedName>
</protein>
<dbReference type="Pfam" id="PF00534">
    <property type="entry name" value="Glycos_transf_1"/>
    <property type="match status" value="1"/>
</dbReference>
<dbReference type="EMBL" id="VIKT02000006">
    <property type="protein sequence ID" value="NHF62657.1"/>
    <property type="molecule type" value="Genomic_DNA"/>
</dbReference>
<dbReference type="GO" id="GO:0009103">
    <property type="term" value="P:lipopolysaccharide biosynthetic process"/>
    <property type="evidence" value="ECO:0007669"/>
    <property type="project" value="TreeGrafter"/>
</dbReference>
<keyword evidence="1" id="KW-0328">Glycosyltransferase</keyword>
<dbReference type="PANTHER" id="PTHR46401:SF2">
    <property type="entry name" value="GLYCOSYLTRANSFERASE WBBK-RELATED"/>
    <property type="match status" value="1"/>
</dbReference>
<dbReference type="AlphaFoldDB" id="A0A9E5MEL1"/>
<dbReference type="InterPro" id="IPR001296">
    <property type="entry name" value="Glyco_trans_1"/>
</dbReference>
<dbReference type="GO" id="GO:0016757">
    <property type="term" value="F:glycosyltransferase activity"/>
    <property type="evidence" value="ECO:0007669"/>
    <property type="project" value="UniProtKB-KW"/>
</dbReference>
<evidence type="ECO:0000313" key="5">
    <source>
        <dbReference type="EMBL" id="NHF62657.1"/>
    </source>
</evidence>
<gene>
    <name evidence="5" type="ORF">FK219_005305</name>
</gene>
<name>A0A9E5MEL1_9MICO</name>
<dbReference type="SUPFAM" id="SSF53756">
    <property type="entry name" value="UDP-Glycosyltransferase/glycogen phosphorylase"/>
    <property type="match status" value="1"/>
</dbReference>
<dbReference type="Proteomes" id="UP000818266">
    <property type="component" value="Unassembled WGS sequence"/>
</dbReference>
<dbReference type="Pfam" id="PF13439">
    <property type="entry name" value="Glyco_transf_4"/>
    <property type="match status" value="1"/>
</dbReference>
<keyword evidence="2" id="KW-0808">Transferase</keyword>
<evidence type="ECO:0000259" key="4">
    <source>
        <dbReference type="Pfam" id="PF13439"/>
    </source>
</evidence>
<reference evidence="5 6" key="1">
    <citation type="submission" date="2019-06" db="EMBL/GenBank/DDBJ databases">
        <authorList>
            <person name="De-Chao Zhang Q."/>
        </authorList>
    </citation>
    <scope>NUCLEOTIDE SEQUENCE [LARGE SCALE GENOMIC DNA]</scope>
    <source>
        <strain evidence="5 6">KN1116</strain>
    </source>
</reference>
<dbReference type="CDD" id="cd03809">
    <property type="entry name" value="GT4_MtfB-like"/>
    <property type="match status" value="1"/>
</dbReference>
<dbReference type="PANTHER" id="PTHR46401">
    <property type="entry name" value="GLYCOSYLTRANSFERASE WBBK-RELATED"/>
    <property type="match status" value="1"/>
</dbReference>
<sequence>MSTLRVVLDQVGTARPSGIGRYALELTRALIETAPRGIDVAGIVPSSPADHYARIEKALPGLTALHKSALDRRQLAAAWQHGFTRLPGSGMVHAPSLLAPLYRHDRLNNPGEQFIVTVHEATPWTHPETMSPRAVAWHKAMAKRAERYADAVVVPTHAVGDELAGVIDMGERIRVIAGAVSSDLTVPVDADARAHALGLPERYALAVGPLEKRKGIPDLLWAMGDVHAPDVPLVLVGIDADEIAEIEHQAHLDAGSVIALGTLDDADLALAYARAAVVVVPSISDGFGLPALEAMGLGAPVVHSDAPALLEVCADAGLIVPRLDAAGYPRRLADAIQSVLDDEALAAQLSVRGRDRAHAYNWRDSAEKTWQLHADL</sequence>
<feature type="domain" description="Glycosyl transferase family 1" evidence="3">
    <location>
        <begin position="194"/>
        <end position="355"/>
    </location>
</feature>